<feature type="domain" description="GCVT N-terminal" evidence="8">
    <location>
        <begin position="10"/>
        <end position="267"/>
    </location>
</feature>
<evidence type="ECO:0000313" key="11">
    <source>
        <dbReference type="Proteomes" id="UP001526201"/>
    </source>
</evidence>
<evidence type="ECO:0000313" key="10">
    <source>
        <dbReference type="EMBL" id="MCV7228813.1"/>
    </source>
</evidence>
<evidence type="ECO:0000256" key="5">
    <source>
        <dbReference type="ARBA" id="ARBA00031395"/>
    </source>
</evidence>
<dbReference type="Gene3D" id="4.10.1250.10">
    <property type="entry name" value="Aminomethyltransferase fragment"/>
    <property type="match status" value="1"/>
</dbReference>
<dbReference type="EMBL" id="JACKTY010000035">
    <property type="protein sequence ID" value="MCV7228813.1"/>
    <property type="molecule type" value="Genomic_DNA"/>
</dbReference>
<dbReference type="SUPFAM" id="SSF101790">
    <property type="entry name" value="Aminomethyltransferase beta-barrel domain"/>
    <property type="match status" value="1"/>
</dbReference>
<keyword evidence="11" id="KW-1185">Reference proteome</keyword>
<keyword evidence="4 7" id="KW-0808">Transferase</keyword>
<dbReference type="RefSeq" id="WP_264069999.1">
    <property type="nucleotide sequence ID" value="NZ_JACKTY010000035.1"/>
</dbReference>
<dbReference type="HAMAP" id="MF_00259">
    <property type="entry name" value="GcvT"/>
    <property type="match status" value="1"/>
</dbReference>
<name>A0ABT3CHJ4_9MYCO</name>
<evidence type="ECO:0000259" key="8">
    <source>
        <dbReference type="Pfam" id="PF01571"/>
    </source>
</evidence>
<dbReference type="Pfam" id="PF01571">
    <property type="entry name" value="GCV_T"/>
    <property type="match status" value="1"/>
</dbReference>
<feature type="domain" description="Aminomethyltransferase C-terminal" evidence="9">
    <location>
        <begin position="285"/>
        <end position="362"/>
    </location>
</feature>
<dbReference type="PANTHER" id="PTHR43757">
    <property type="entry name" value="AMINOMETHYLTRANSFERASE"/>
    <property type="match status" value="1"/>
</dbReference>
<dbReference type="InterPro" id="IPR028896">
    <property type="entry name" value="GcvT/YgfZ/DmdA"/>
</dbReference>
<comment type="subunit">
    <text evidence="7">The glycine cleavage system is composed of four proteins: P, T, L and H.</text>
</comment>
<organism evidence="10 11">
    <name type="scientific">Mycolicibacterium komossense</name>
    <dbReference type="NCBI Taxonomy" id="1779"/>
    <lineage>
        <taxon>Bacteria</taxon>
        <taxon>Bacillati</taxon>
        <taxon>Actinomycetota</taxon>
        <taxon>Actinomycetes</taxon>
        <taxon>Mycobacteriales</taxon>
        <taxon>Mycobacteriaceae</taxon>
        <taxon>Mycolicibacterium</taxon>
    </lineage>
</organism>
<comment type="function">
    <text evidence="7">The glycine cleavage system catalyzes the degradation of glycine.</text>
</comment>
<keyword evidence="3 7" id="KW-0032">Aminotransferase</keyword>
<evidence type="ECO:0000256" key="3">
    <source>
        <dbReference type="ARBA" id="ARBA00022576"/>
    </source>
</evidence>
<dbReference type="Gene3D" id="3.30.70.1400">
    <property type="entry name" value="Aminomethyltransferase beta-barrel domains"/>
    <property type="match status" value="1"/>
</dbReference>
<dbReference type="EC" id="2.1.2.10" evidence="2 7"/>
<dbReference type="PIRSF" id="PIRSF006487">
    <property type="entry name" value="GcvT"/>
    <property type="match status" value="1"/>
</dbReference>
<evidence type="ECO:0000259" key="9">
    <source>
        <dbReference type="Pfam" id="PF08669"/>
    </source>
</evidence>
<dbReference type="NCBIfam" id="NF001567">
    <property type="entry name" value="PRK00389.1"/>
    <property type="match status" value="1"/>
</dbReference>
<protein>
    <recommendedName>
        <fullName evidence="2 7">Aminomethyltransferase</fullName>
        <ecNumber evidence="2 7">2.1.2.10</ecNumber>
    </recommendedName>
    <alternativeName>
        <fullName evidence="5 7">Glycine cleavage system T protein</fullName>
    </alternativeName>
</protein>
<sequence>MTNETPLLTEHRLLNATFTDFAGWQMPLKYRSELAEHHAVRTAAGLFDLSHMGEIWVCGPDAAALLDYALVGELSAVKVGRAKYSLLCNEDGGVLDDLVVYRLADVSFLVVANASNAAIVFAELSSRAVGFDVDIADESAETALLAVQGPEAAAILTALMDETGPAVLAELKYYASTPARVAGTDVLLARTGYTGEDGFELYMPNSEAPQLWRSLAKATEECGGIPAGLAARDTLRLEAGMALYGHELTVATNPYDAGLGRLIRLNKEFVGAEALQRKSGVPASRRLVGLVGTGRRAARAGYRIRNAGTDVGEVTSGALSPTLGCPIALGFVDAVLGEPGTVLNVDIRGNTAEFTVTALPFYVRPERNQI</sequence>
<dbReference type="Gene3D" id="3.30.1360.120">
    <property type="entry name" value="Probable tRNA modification gtpase trme, domain 1"/>
    <property type="match status" value="1"/>
</dbReference>
<evidence type="ECO:0000256" key="7">
    <source>
        <dbReference type="HAMAP-Rule" id="MF_00259"/>
    </source>
</evidence>
<comment type="catalytic activity">
    <reaction evidence="6 7">
        <text>N(6)-[(R)-S(8)-aminomethyldihydrolipoyl]-L-lysyl-[protein] + (6S)-5,6,7,8-tetrahydrofolate = N(6)-[(R)-dihydrolipoyl]-L-lysyl-[protein] + (6R)-5,10-methylene-5,6,7,8-tetrahydrofolate + NH4(+)</text>
        <dbReference type="Rhea" id="RHEA:16945"/>
        <dbReference type="Rhea" id="RHEA-COMP:10475"/>
        <dbReference type="Rhea" id="RHEA-COMP:10492"/>
        <dbReference type="ChEBI" id="CHEBI:15636"/>
        <dbReference type="ChEBI" id="CHEBI:28938"/>
        <dbReference type="ChEBI" id="CHEBI:57453"/>
        <dbReference type="ChEBI" id="CHEBI:83100"/>
        <dbReference type="ChEBI" id="CHEBI:83143"/>
        <dbReference type="EC" id="2.1.2.10"/>
    </reaction>
</comment>
<dbReference type="InterPro" id="IPR027266">
    <property type="entry name" value="TrmE/GcvT-like"/>
</dbReference>
<dbReference type="NCBIfam" id="TIGR00528">
    <property type="entry name" value="gcvT"/>
    <property type="match status" value="1"/>
</dbReference>
<proteinExistence type="inferred from homology"/>
<dbReference type="Gene3D" id="2.40.30.110">
    <property type="entry name" value="Aminomethyltransferase beta-barrel domains"/>
    <property type="match status" value="1"/>
</dbReference>
<comment type="caution">
    <text evidence="10">The sequence shown here is derived from an EMBL/GenBank/DDBJ whole genome shotgun (WGS) entry which is preliminary data.</text>
</comment>
<gene>
    <name evidence="7 10" type="primary">gcvT</name>
    <name evidence="10" type="ORF">H7J73_22610</name>
</gene>
<evidence type="ECO:0000256" key="4">
    <source>
        <dbReference type="ARBA" id="ARBA00022679"/>
    </source>
</evidence>
<dbReference type="InterPro" id="IPR022903">
    <property type="entry name" value="GcvT_bac"/>
</dbReference>
<dbReference type="InterPro" id="IPR013977">
    <property type="entry name" value="GcvT_C"/>
</dbReference>
<dbReference type="GO" id="GO:0004047">
    <property type="term" value="F:aminomethyltransferase activity"/>
    <property type="evidence" value="ECO:0007669"/>
    <property type="project" value="UniProtKB-EC"/>
</dbReference>
<dbReference type="InterPro" id="IPR006223">
    <property type="entry name" value="GcvT"/>
</dbReference>
<accession>A0ABT3CHJ4</accession>
<dbReference type="PANTHER" id="PTHR43757:SF2">
    <property type="entry name" value="AMINOMETHYLTRANSFERASE, MITOCHONDRIAL"/>
    <property type="match status" value="1"/>
</dbReference>
<evidence type="ECO:0000256" key="1">
    <source>
        <dbReference type="ARBA" id="ARBA00008609"/>
    </source>
</evidence>
<comment type="similarity">
    <text evidence="1 7">Belongs to the GcvT family.</text>
</comment>
<dbReference type="Proteomes" id="UP001526201">
    <property type="component" value="Unassembled WGS sequence"/>
</dbReference>
<dbReference type="Pfam" id="PF08669">
    <property type="entry name" value="GCV_T_C"/>
    <property type="match status" value="1"/>
</dbReference>
<reference evidence="10 11" key="1">
    <citation type="journal article" date="2022" name="BMC Genomics">
        <title>Comparative genome analysis of mycobacteria focusing on tRNA and non-coding RNA.</title>
        <authorList>
            <person name="Behra P.R.K."/>
            <person name="Pettersson B.M.F."/>
            <person name="Ramesh M."/>
            <person name="Das S."/>
            <person name="Dasgupta S."/>
            <person name="Kirsebom L.A."/>
        </authorList>
    </citation>
    <scope>NUCLEOTIDE SEQUENCE [LARGE SCALE GENOMIC DNA]</scope>
    <source>
        <strain evidence="10 11">DSM 44078</strain>
    </source>
</reference>
<evidence type="ECO:0000256" key="6">
    <source>
        <dbReference type="ARBA" id="ARBA00047665"/>
    </source>
</evidence>
<dbReference type="InterPro" id="IPR006222">
    <property type="entry name" value="GCVT_N"/>
</dbReference>
<dbReference type="InterPro" id="IPR029043">
    <property type="entry name" value="GcvT/YgfZ_C"/>
</dbReference>
<evidence type="ECO:0000256" key="2">
    <source>
        <dbReference type="ARBA" id="ARBA00012616"/>
    </source>
</evidence>
<dbReference type="SUPFAM" id="SSF103025">
    <property type="entry name" value="Folate-binding domain"/>
    <property type="match status" value="1"/>
</dbReference>